<evidence type="ECO:0000313" key="2">
    <source>
        <dbReference type="Proteomes" id="UP001142810"/>
    </source>
</evidence>
<evidence type="ECO:0000313" key="1">
    <source>
        <dbReference type="EMBL" id="MCW8107958.1"/>
    </source>
</evidence>
<proteinExistence type="predicted"/>
<keyword evidence="2" id="KW-1185">Reference proteome</keyword>
<dbReference type="EMBL" id="JAPFRD010000005">
    <property type="protein sequence ID" value="MCW8107958.1"/>
    <property type="molecule type" value="Genomic_DNA"/>
</dbReference>
<dbReference type="Gene3D" id="1.10.1200.10">
    <property type="entry name" value="ACP-like"/>
    <property type="match status" value="1"/>
</dbReference>
<protein>
    <submittedName>
        <fullName evidence="1">Acyl carrier protein</fullName>
    </submittedName>
</protein>
<sequence length="82" mass="9591">MNKQQLIETIEIWLEKQSNVAKDNIHTSSKLISDLKLDDEQLKKLFVHLEKQLDVEIPEMAVQTIADANIGQFAEYLLNRRR</sequence>
<organism evidence="1 2">
    <name type="scientific">Alteromonas aquimaris</name>
    <dbReference type="NCBI Taxonomy" id="2998417"/>
    <lineage>
        <taxon>Bacteria</taxon>
        <taxon>Pseudomonadati</taxon>
        <taxon>Pseudomonadota</taxon>
        <taxon>Gammaproteobacteria</taxon>
        <taxon>Alteromonadales</taxon>
        <taxon>Alteromonadaceae</taxon>
        <taxon>Alteromonas/Salinimonas group</taxon>
        <taxon>Alteromonas</taxon>
    </lineage>
</organism>
<dbReference type="RefSeq" id="WP_265616643.1">
    <property type="nucleotide sequence ID" value="NZ_JAPFRD010000005.1"/>
</dbReference>
<accession>A0ABT3P5B5</accession>
<dbReference type="Proteomes" id="UP001142810">
    <property type="component" value="Unassembled WGS sequence"/>
</dbReference>
<dbReference type="InterPro" id="IPR036736">
    <property type="entry name" value="ACP-like_sf"/>
</dbReference>
<dbReference type="SUPFAM" id="SSF47336">
    <property type="entry name" value="ACP-like"/>
    <property type="match status" value="1"/>
</dbReference>
<name>A0ABT3P5B5_9ALTE</name>
<gene>
    <name evidence="1" type="ORF">OPS25_05550</name>
</gene>
<reference evidence="1" key="1">
    <citation type="submission" date="2022-11" db="EMBL/GenBank/DDBJ databases">
        <title>Alteromonas sp. nov., isolated from sea water of the Qingdao.</title>
        <authorList>
            <person name="Wang Q."/>
        </authorList>
    </citation>
    <scope>NUCLEOTIDE SEQUENCE</scope>
    <source>
        <strain evidence="1">ASW11-7</strain>
    </source>
</reference>
<comment type="caution">
    <text evidence="1">The sequence shown here is derived from an EMBL/GenBank/DDBJ whole genome shotgun (WGS) entry which is preliminary data.</text>
</comment>